<comment type="caution">
    <text evidence="2">The sequence shown here is derived from an EMBL/GenBank/DDBJ whole genome shotgun (WGS) entry which is preliminary data.</text>
</comment>
<organism evidence="2 3">
    <name type="scientific">Pelagivirga sediminicola</name>
    <dbReference type="NCBI Taxonomy" id="2170575"/>
    <lineage>
        <taxon>Bacteria</taxon>
        <taxon>Pseudomonadati</taxon>
        <taxon>Pseudomonadota</taxon>
        <taxon>Alphaproteobacteria</taxon>
        <taxon>Rhodobacterales</taxon>
        <taxon>Paracoccaceae</taxon>
        <taxon>Pelagivirga</taxon>
    </lineage>
</organism>
<keyword evidence="3" id="KW-1185">Reference proteome</keyword>
<dbReference type="OrthoDB" id="8724542at2"/>
<evidence type="ECO:0000313" key="3">
    <source>
        <dbReference type="Proteomes" id="UP000244446"/>
    </source>
</evidence>
<dbReference type="EMBL" id="QCYH01000004">
    <property type="protein sequence ID" value="PVA10414.1"/>
    <property type="molecule type" value="Genomic_DNA"/>
</dbReference>
<evidence type="ECO:0008006" key="4">
    <source>
        <dbReference type="Google" id="ProtNLM"/>
    </source>
</evidence>
<dbReference type="RefSeq" id="WP_108691925.1">
    <property type="nucleotide sequence ID" value="NZ_QCYH01000004.1"/>
</dbReference>
<keyword evidence="1" id="KW-0732">Signal</keyword>
<dbReference type="Gene3D" id="3.30.10.10">
    <property type="entry name" value="Trypsin Inhibitor V, subunit A"/>
    <property type="match status" value="1"/>
</dbReference>
<accession>A0A2T7G7M2</accession>
<dbReference type="Proteomes" id="UP000244446">
    <property type="component" value="Unassembled WGS sequence"/>
</dbReference>
<dbReference type="AlphaFoldDB" id="A0A2T7G7M2"/>
<name>A0A2T7G7M2_9RHOB</name>
<protein>
    <recommendedName>
        <fullName evidence="4">Peptidase inhibitor I78</fullName>
    </recommendedName>
</protein>
<proteinExistence type="predicted"/>
<feature type="signal peptide" evidence="1">
    <location>
        <begin position="1"/>
        <end position="19"/>
    </location>
</feature>
<dbReference type="PROSITE" id="PS51257">
    <property type="entry name" value="PROKAR_LIPOPROTEIN"/>
    <property type="match status" value="1"/>
</dbReference>
<sequence>MSRLSLAACLIAPAALALAGCQSANAKDPVVVRNDRDACGATAYSGRIGKDHRQYDFSAPNRPVRVLGPDSPMTMDHRLERLNVDIDTAGKITRIWCG</sequence>
<reference evidence="2 3" key="1">
    <citation type="submission" date="2018-04" db="EMBL/GenBank/DDBJ databases">
        <title>Pelagivirga bohaiensis gen. nov., sp. nov., a bacterium isolated from the Bohai Sea.</title>
        <authorList>
            <person name="Ji X."/>
        </authorList>
    </citation>
    <scope>NUCLEOTIDE SEQUENCE [LARGE SCALE GENOMIC DNA]</scope>
    <source>
        <strain evidence="2 3">BH-SD19</strain>
    </source>
</reference>
<dbReference type="Pfam" id="PF11720">
    <property type="entry name" value="Inhibitor_I78"/>
    <property type="match status" value="1"/>
</dbReference>
<dbReference type="InterPro" id="IPR021719">
    <property type="entry name" value="Prot_inh_I78"/>
</dbReference>
<evidence type="ECO:0000256" key="1">
    <source>
        <dbReference type="SAM" id="SignalP"/>
    </source>
</evidence>
<gene>
    <name evidence="2" type="ORF">DC366_09280</name>
</gene>
<feature type="chain" id="PRO_5015507138" description="Peptidase inhibitor I78" evidence="1">
    <location>
        <begin position="20"/>
        <end position="98"/>
    </location>
</feature>
<evidence type="ECO:0000313" key="2">
    <source>
        <dbReference type="EMBL" id="PVA10414.1"/>
    </source>
</evidence>